<keyword evidence="4" id="KW-0677">Repeat</keyword>
<dbReference type="Gene3D" id="3.40.50.720">
    <property type="entry name" value="NAD(P)-binding Rossmann-like Domain"/>
    <property type="match status" value="1"/>
</dbReference>
<evidence type="ECO:0000256" key="1">
    <source>
        <dbReference type="ARBA" id="ARBA00004370"/>
    </source>
</evidence>
<evidence type="ECO:0000256" key="2">
    <source>
        <dbReference type="ARBA" id="ARBA00022614"/>
    </source>
</evidence>
<dbReference type="SUPFAM" id="SSF51735">
    <property type="entry name" value="NAD(P)-binding Rossmann-fold domains"/>
    <property type="match status" value="1"/>
</dbReference>
<dbReference type="OrthoDB" id="10013850at2759"/>
<dbReference type="InterPro" id="IPR032675">
    <property type="entry name" value="LRR_dom_sf"/>
</dbReference>
<dbReference type="PANTHER" id="PTHR48056">
    <property type="entry name" value="LRR RECEPTOR-LIKE SERINE/THREONINE-PROTEIN KINASE-RELATED"/>
    <property type="match status" value="1"/>
</dbReference>
<keyword evidence="6" id="KW-0472">Membrane</keyword>
<dbReference type="EMBL" id="JADGMS010000018">
    <property type="protein sequence ID" value="KAF9662589.1"/>
    <property type="molecule type" value="Genomic_DNA"/>
</dbReference>
<dbReference type="Pfam" id="PF03446">
    <property type="entry name" value="NAD_binding_2"/>
    <property type="match status" value="1"/>
</dbReference>
<evidence type="ECO:0000259" key="9">
    <source>
        <dbReference type="Pfam" id="PF00069"/>
    </source>
</evidence>
<dbReference type="Gene3D" id="3.30.200.20">
    <property type="entry name" value="Phosphorylase Kinase, domain 1"/>
    <property type="match status" value="1"/>
</dbReference>
<evidence type="ECO:0000256" key="4">
    <source>
        <dbReference type="ARBA" id="ARBA00022737"/>
    </source>
</evidence>
<evidence type="ECO:0000256" key="6">
    <source>
        <dbReference type="ARBA" id="ARBA00023136"/>
    </source>
</evidence>
<evidence type="ECO:0000313" key="11">
    <source>
        <dbReference type="EMBL" id="KAF9662589.1"/>
    </source>
</evidence>
<accession>A0A835J5W0</accession>
<feature type="domain" description="6-phosphogluconate dehydrogenase NADP-binding" evidence="10">
    <location>
        <begin position="407"/>
        <end position="473"/>
    </location>
</feature>
<keyword evidence="2" id="KW-0433">Leucine-rich repeat</keyword>
<keyword evidence="8" id="KW-0067">ATP-binding</keyword>
<feature type="binding site" evidence="8">
    <location>
        <position position="142"/>
    </location>
    <ligand>
        <name>ATP</name>
        <dbReference type="ChEBI" id="CHEBI:30616"/>
    </ligand>
</feature>
<dbReference type="InterPro" id="IPR001611">
    <property type="entry name" value="Leu-rich_rpt"/>
</dbReference>
<dbReference type="InterPro" id="IPR036291">
    <property type="entry name" value="NAD(P)-bd_dom_sf"/>
</dbReference>
<dbReference type="SUPFAM" id="SSF52058">
    <property type="entry name" value="L domain-like"/>
    <property type="match status" value="1"/>
</dbReference>
<keyword evidence="8" id="KW-0547">Nucleotide-binding</keyword>
<dbReference type="InterPro" id="IPR006115">
    <property type="entry name" value="6PGDH_NADP-bd"/>
</dbReference>
<dbReference type="GO" id="GO:0016616">
    <property type="term" value="F:oxidoreductase activity, acting on the CH-OH group of donors, NAD or NADP as acceptor"/>
    <property type="evidence" value="ECO:0007669"/>
    <property type="project" value="UniProtKB-ARBA"/>
</dbReference>
<dbReference type="Gene3D" id="3.80.10.10">
    <property type="entry name" value="Ribonuclease Inhibitor"/>
    <property type="match status" value="1"/>
</dbReference>
<dbReference type="PANTHER" id="PTHR48056:SF29">
    <property type="entry name" value="RECEPTOR-LIKE PROTEIN KINASE HSL1"/>
    <property type="match status" value="1"/>
</dbReference>
<organism evidence="11 12">
    <name type="scientific">Salix dunnii</name>
    <dbReference type="NCBI Taxonomy" id="1413687"/>
    <lineage>
        <taxon>Eukaryota</taxon>
        <taxon>Viridiplantae</taxon>
        <taxon>Streptophyta</taxon>
        <taxon>Embryophyta</taxon>
        <taxon>Tracheophyta</taxon>
        <taxon>Spermatophyta</taxon>
        <taxon>Magnoliopsida</taxon>
        <taxon>eudicotyledons</taxon>
        <taxon>Gunneridae</taxon>
        <taxon>Pentapetalae</taxon>
        <taxon>rosids</taxon>
        <taxon>fabids</taxon>
        <taxon>Malpighiales</taxon>
        <taxon>Salicaceae</taxon>
        <taxon>Saliceae</taxon>
        <taxon>Salix</taxon>
    </lineage>
</organism>
<dbReference type="InterPro" id="IPR050647">
    <property type="entry name" value="Plant_LRR-RLKs"/>
</dbReference>
<comment type="subcellular location">
    <subcellularLocation>
        <location evidence="1">Membrane</location>
    </subcellularLocation>
</comment>
<dbReference type="GO" id="GO:0004672">
    <property type="term" value="F:protein kinase activity"/>
    <property type="evidence" value="ECO:0007669"/>
    <property type="project" value="InterPro"/>
</dbReference>
<dbReference type="GO" id="GO:0033612">
    <property type="term" value="F:receptor serine/threonine kinase binding"/>
    <property type="evidence" value="ECO:0007669"/>
    <property type="project" value="TreeGrafter"/>
</dbReference>
<evidence type="ECO:0000256" key="8">
    <source>
        <dbReference type="PROSITE-ProRule" id="PRU10141"/>
    </source>
</evidence>
<gene>
    <name evidence="11" type="ORF">SADUNF_Sadunf18G0070000</name>
</gene>
<keyword evidence="5" id="KW-1133">Transmembrane helix</keyword>
<protein>
    <recommendedName>
        <fullName evidence="13">Protein kinase domain-containing protein</fullName>
    </recommendedName>
</protein>
<evidence type="ECO:0000259" key="10">
    <source>
        <dbReference type="Pfam" id="PF03446"/>
    </source>
</evidence>
<dbReference type="Pfam" id="PF00560">
    <property type="entry name" value="LRR_1"/>
    <property type="match status" value="2"/>
</dbReference>
<feature type="domain" description="Protein kinase" evidence="9">
    <location>
        <begin position="116"/>
        <end position="196"/>
    </location>
</feature>
<evidence type="ECO:0000256" key="3">
    <source>
        <dbReference type="ARBA" id="ARBA00022692"/>
    </source>
</evidence>
<name>A0A835J5W0_9ROSI</name>
<dbReference type="GO" id="GO:0005524">
    <property type="term" value="F:ATP binding"/>
    <property type="evidence" value="ECO:0007669"/>
    <property type="project" value="UniProtKB-UniRule"/>
</dbReference>
<evidence type="ECO:0000313" key="12">
    <source>
        <dbReference type="Proteomes" id="UP000657918"/>
    </source>
</evidence>
<dbReference type="SUPFAM" id="SSF56112">
    <property type="entry name" value="Protein kinase-like (PK-like)"/>
    <property type="match status" value="1"/>
</dbReference>
<dbReference type="InterPro" id="IPR017441">
    <property type="entry name" value="Protein_kinase_ATP_BS"/>
</dbReference>
<dbReference type="GO" id="GO:0050661">
    <property type="term" value="F:NADP binding"/>
    <property type="evidence" value="ECO:0007669"/>
    <property type="project" value="InterPro"/>
</dbReference>
<proteinExistence type="predicted"/>
<evidence type="ECO:0008006" key="13">
    <source>
        <dbReference type="Google" id="ProtNLM"/>
    </source>
</evidence>
<dbReference type="PROSITE" id="PS00107">
    <property type="entry name" value="PROTEIN_KINASE_ATP"/>
    <property type="match status" value="1"/>
</dbReference>
<keyword evidence="7" id="KW-0325">Glycoprotein</keyword>
<dbReference type="GO" id="GO:0016020">
    <property type="term" value="C:membrane"/>
    <property type="evidence" value="ECO:0007669"/>
    <property type="project" value="UniProtKB-SubCell"/>
</dbReference>
<dbReference type="AlphaFoldDB" id="A0A835J5W0"/>
<evidence type="ECO:0000256" key="7">
    <source>
        <dbReference type="ARBA" id="ARBA00023180"/>
    </source>
</evidence>
<keyword evidence="12" id="KW-1185">Reference proteome</keyword>
<reference evidence="11 12" key="1">
    <citation type="submission" date="2020-10" db="EMBL/GenBank/DDBJ databases">
        <title>Plant Genome Project.</title>
        <authorList>
            <person name="Zhang R.-G."/>
        </authorList>
    </citation>
    <scope>NUCLEOTIDE SEQUENCE [LARGE SCALE GENOMIC DNA]</scope>
    <source>
        <strain evidence="11">FAFU-HL-1</strain>
        <tissue evidence="11">Leaf</tissue>
    </source>
</reference>
<evidence type="ECO:0000256" key="5">
    <source>
        <dbReference type="ARBA" id="ARBA00022989"/>
    </source>
</evidence>
<dbReference type="Proteomes" id="UP000657918">
    <property type="component" value="Unassembled WGS sequence"/>
</dbReference>
<dbReference type="InterPro" id="IPR011009">
    <property type="entry name" value="Kinase-like_dom_sf"/>
</dbReference>
<comment type="caution">
    <text evidence="11">The sequence shown here is derived from an EMBL/GenBank/DDBJ whole genome shotgun (WGS) entry which is preliminary data.</text>
</comment>
<keyword evidence="3" id="KW-0812">Transmembrane</keyword>
<dbReference type="Pfam" id="PF14223">
    <property type="entry name" value="Retrotran_gag_2"/>
    <property type="match status" value="1"/>
</dbReference>
<dbReference type="InterPro" id="IPR000719">
    <property type="entry name" value="Prot_kinase_dom"/>
</dbReference>
<dbReference type="Pfam" id="PF00069">
    <property type="entry name" value="Pkinase"/>
    <property type="match status" value="1"/>
</dbReference>
<sequence>MGSFKFATTEINDNSFTGELPNEVSTSLSRLEITSIRFSGSIAIEGNSWRNLVVFNARALPPNIMSWKSLTTLNLSQNQLSGEIPVEIAFRPGLLELNLSDNKFFGQIPPHLGLTESNLIGSGGSSQVYHVVANGSSVVVMKRIWNNKPLEQKLEKEFLAEVEILSTIRHLNIVKLLCCIFNDNSKLLVYEYLDEEIKEPCYVDEMSHAFQLGVFCTCTMPSARPQMKENSDPSYAKWYAENQKIKGWLLNSMSPKIMKHYIRLPSAHGIWNALAKAFYDRVDESRLFALNQHAFSTKQIGRPVSTYYEFEQIHGEIVRRDFVLDLEETYAHVRFDFIRQNGEPGQLRAIYYSSDTAGNVGANAGNAVTEEKLSLLEHTISIEYPLVICNSKLPLRFSIAFVLLDYTSGALPGLLPGGVLVDMTTSEPSLAVEISETATIKGCHSVDAPVSGGDWGAKNGSLAIFAGGDKTVMTG</sequence>